<accession>A0AAD6V496</accession>
<dbReference type="InterPro" id="IPR032675">
    <property type="entry name" value="LRR_dom_sf"/>
</dbReference>
<protein>
    <recommendedName>
        <fullName evidence="3">F-box domain-containing protein</fullName>
    </recommendedName>
</protein>
<name>A0AAD6V496_9AGAR</name>
<reference evidence="1" key="1">
    <citation type="submission" date="2023-03" db="EMBL/GenBank/DDBJ databases">
        <title>Massive genome expansion in bonnet fungi (Mycena s.s.) driven by repeated elements and novel gene families across ecological guilds.</title>
        <authorList>
            <consortium name="Lawrence Berkeley National Laboratory"/>
            <person name="Harder C.B."/>
            <person name="Miyauchi S."/>
            <person name="Viragh M."/>
            <person name="Kuo A."/>
            <person name="Thoen E."/>
            <person name="Andreopoulos B."/>
            <person name="Lu D."/>
            <person name="Skrede I."/>
            <person name="Drula E."/>
            <person name="Henrissat B."/>
            <person name="Morin E."/>
            <person name="Kohler A."/>
            <person name="Barry K."/>
            <person name="LaButti K."/>
            <person name="Morin E."/>
            <person name="Salamov A."/>
            <person name="Lipzen A."/>
            <person name="Mereny Z."/>
            <person name="Hegedus B."/>
            <person name="Baldrian P."/>
            <person name="Stursova M."/>
            <person name="Weitz H."/>
            <person name="Taylor A."/>
            <person name="Grigoriev I.V."/>
            <person name="Nagy L.G."/>
            <person name="Martin F."/>
            <person name="Kauserud H."/>
        </authorList>
    </citation>
    <scope>NUCLEOTIDE SEQUENCE</scope>
    <source>
        <strain evidence="1">9144</strain>
    </source>
</reference>
<dbReference type="AlphaFoldDB" id="A0AAD6V496"/>
<sequence length="546" mass="61822">MAPERVHFISRPFQMRSPGRTSLRAAVDTIGVKSNALLEQAATWTLLRRAAPSMRQPRHVELVKGWRGDSSPRTVRPLTARSRGARASHFRPLARTILARVKTRTTAPLAIAREARPLPSLPPELWIYIHRLATEHVSPFRNAYREVRDPDSKAVTAPDPLDDRSVPRFLKAARSLMSVCRLWNELARELLYENVWIADTRRWASLSAALQRPDVAQHVRSLRLSTTRYDHNVEALRYCPQVEMLVQPRFWRPEYLHTAPDVPLPRLHTLKSLYWAESEWSSALLEKVLSAAPNLEHIFLISSDSTPSAGTPIEVLNLPHLKSLVLTWLNRENVYSILRTDLQHLTHLTIKPVYLEWDAVSALPALTSLALIGHPEETVVSYSTICARCPALRELRYDANFTLQPPAVGQTASALTYIQLQLWVPRRDYPTYSHFLRFFEAPAFAALERVVLKGPGWIYLAPAHVNLGAEPLRARGCRAALQRALPPTFRFLATLMCLPHRSFYTPTTDYTRVPPLDALRPSVTDLPATAGVEIGGIHSLFVRDIY</sequence>
<evidence type="ECO:0000313" key="1">
    <source>
        <dbReference type="EMBL" id="KAJ7199144.1"/>
    </source>
</evidence>
<gene>
    <name evidence="1" type="ORF">GGX14DRAFT_572907</name>
</gene>
<dbReference type="Proteomes" id="UP001219525">
    <property type="component" value="Unassembled WGS sequence"/>
</dbReference>
<evidence type="ECO:0000313" key="2">
    <source>
        <dbReference type="Proteomes" id="UP001219525"/>
    </source>
</evidence>
<dbReference type="Gene3D" id="3.80.10.10">
    <property type="entry name" value="Ribonuclease Inhibitor"/>
    <property type="match status" value="1"/>
</dbReference>
<keyword evidence="2" id="KW-1185">Reference proteome</keyword>
<proteinExistence type="predicted"/>
<dbReference type="EMBL" id="JARJCW010000069">
    <property type="protein sequence ID" value="KAJ7199144.1"/>
    <property type="molecule type" value="Genomic_DNA"/>
</dbReference>
<organism evidence="1 2">
    <name type="scientific">Mycena pura</name>
    <dbReference type="NCBI Taxonomy" id="153505"/>
    <lineage>
        <taxon>Eukaryota</taxon>
        <taxon>Fungi</taxon>
        <taxon>Dikarya</taxon>
        <taxon>Basidiomycota</taxon>
        <taxon>Agaricomycotina</taxon>
        <taxon>Agaricomycetes</taxon>
        <taxon>Agaricomycetidae</taxon>
        <taxon>Agaricales</taxon>
        <taxon>Marasmiineae</taxon>
        <taxon>Mycenaceae</taxon>
        <taxon>Mycena</taxon>
    </lineage>
</organism>
<evidence type="ECO:0008006" key="3">
    <source>
        <dbReference type="Google" id="ProtNLM"/>
    </source>
</evidence>
<comment type="caution">
    <text evidence="1">The sequence shown here is derived from an EMBL/GenBank/DDBJ whole genome shotgun (WGS) entry which is preliminary data.</text>
</comment>
<dbReference type="SUPFAM" id="SSF52047">
    <property type="entry name" value="RNI-like"/>
    <property type="match status" value="1"/>
</dbReference>